<dbReference type="RefSeq" id="WP_339442019.1">
    <property type="nucleotide sequence ID" value="NZ_JBBHKQ010000002.1"/>
</dbReference>
<name>A0ABD5K0X0_9HYPH</name>
<organism evidence="1 2">
    <name type="scientific">Ochrobactrum teleogrylli</name>
    <dbReference type="NCBI Taxonomy" id="2479765"/>
    <lineage>
        <taxon>Bacteria</taxon>
        <taxon>Pseudomonadati</taxon>
        <taxon>Pseudomonadota</taxon>
        <taxon>Alphaproteobacteria</taxon>
        <taxon>Hyphomicrobiales</taxon>
        <taxon>Brucellaceae</taxon>
        <taxon>Brucella/Ochrobactrum group</taxon>
        <taxon>Ochrobactrum</taxon>
    </lineage>
</organism>
<reference evidence="1 2" key="1">
    <citation type="submission" date="2024-03" db="EMBL/GenBank/DDBJ databases">
        <title>Reference genomes for the five species model microbial community.</title>
        <authorList>
            <person name="Padfield D."/>
        </authorList>
    </citation>
    <scope>NUCLEOTIDE SEQUENCE [LARGE SCALE GENOMIC DNA]</scope>
    <source>
        <strain evidence="1 2">AB1</strain>
    </source>
</reference>
<proteinExistence type="predicted"/>
<evidence type="ECO:0000313" key="1">
    <source>
        <dbReference type="EMBL" id="MEJ5902631.1"/>
    </source>
</evidence>
<accession>A0ABD5K0X0</accession>
<dbReference type="EMBL" id="JBBHKQ010000002">
    <property type="protein sequence ID" value="MEJ5902631.1"/>
    <property type="molecule type" value="Genomic_DNA"/>
</dbReference>
<evidence type="ECO:0000313" key="2">
    <source>
        <dbReference type="Proteomes" id="UP001362311"/>
    </source>
</evidence>
<dbReference type="Proteomes" id="UP001362311">
    <property type="component" value="Unassembled WGS sequence"/>
</dbReference>
<evidence type="ECO:0008006" key="3">
    <source>
        <dbReference type="Google" id="ProtNLM"/>
    </source>
</evidence>
<dbReference type="AlphaFoldDB" id="A0ABD5K0X0"/>
<comment type="caution">
    <text evidence="1">The sequence shown here is derived from an EMBL/GenBank/DDBJ whole genome shotgun (WGS) entry which is preliminary data.</text>
</comment>
<protein>
    <recommendedName>
        <fullName evidence="3">Response regulator</fullName>
    </recommendedName>
</protein>
<gene>
    <name evidence="1" type="ORF">WIX40_21320</name>
</gene>
<sequence>MTRPLTAILADDHAIVRQGLKLLVSVMDGISVIAEANDERPLWSMCAVQGPICSF</sequence>